<comment type="caution">
    <text evidence="1">The sequence shown here is derived from an EMBL/GenBank/DDBJ whole genome shotgun (WGS) entry which is preliminary data.</text>
</comment>
<name>A0ABD0NJG7_CIRMR</name>
<dbReference type="Proteomes" id="UP001529510">
    <property type="component" value="Unassembled WGS sequence"/>
</dbReference>
<sequence length="63" mass="7087">VGSVEGLAYHRGWDVLYWTSSTTASVTRHSIDQTRPNAFSRDTVVSLSEEDHPHVLTLDECQK</sequence>
<gene>
    <name evidence="1" type="ORF">M9458_044213</name>
</gene>
<dbReference type="EMBL" id="JAMKFB020000022">
    <property type="protein sequence ID" value="KAL0160488.1"/>
    <property type="molecule type" value="Genomic_DNA"/>
</dbReference>
<protein>
    <submittedName>
        <fullName evidence="1">Uncharacterized protein</fullName>
    </submittedName>
</protein>
<dbReference type="Gene3D" id="2.120.10.30">
    <property type="entry name" value="TolB, C-terminal domain"/>
    <property type="match status" value="1"/>
</dbReference>
<accession>A0ABD0NJG7</accession>
<dbReference type="AlphaFoldDB" id="A0ABD0NJG7"/>
<keyword evidence="2" id="KW-1185">Reference proteome</keyword>
<evidence type="ECO:0000313" key="2">
    <source>
        <dbReference type="Proteomes" id="UP001529510"/>
    </source>
</evidence>
<proteinExistence type="predicted"/>
<dbReference type="InterPro" id="IPR011042">
    <property type="entry name" value="6-blade_b-propeller_TolB-like"/>
</dbReference>
<feature type="non-terminal residue" evidence="1">
    <location>
        <position position="1"/>
    </location>
</feature>
<reference evidence="1 2" key="1">
    <citation type="submission" date="2024-05" db="EMBL/GenBank/DDBJ databases">
        <title>Genome sequencing and assembly of Indian major carp, Cirrhinus mrigala (Hamilton, 1822).</title>
        <authorList>
            <person name="Mohindra V."/>
            <person name="Chowdhury L.M."/>
            <person name="Lal K."/>
            <person name="Jena J.K."/>
        </authorList>
    </citation>
    <scope>NUCLEOTIDE SEQUENCE [LARGE SCALE GENOMIC DNA]</scope>
    <source>
        <strain evidence="1">CM1030</strain>
        <tissue evidence="1">Blood</tissue>
    </source>
</reference>
<organism evidence="1 2">
    <name type="scientific">Cirrhinus mrigala</name>
    <name type="common">Mrigala</name>
    <dbReference type="NCBI Taxonomy" id="683832"/>
    <lineage>
        <taxon>Eukaryota</taxon>
        <taxon>Metazoa</taxon>
        <taxon>Chordata</taxon>
        <taxon>Craniata</taxon>
        <taxon>Vertebrata</taxon>
        <taxon>Euteleostomi</taxon>
        <taxon>Actinopterygii</taxon>
        <taxon>Neopterygii</taxon>
        <taxon>Teleostei</taxon>
        <taxon>Ostariophysi</taxon>
        <taxon>Cypriniformes</taxon>
        <taxon>Cyprinidae</taxon>
        <taxon>Labeoninae</taxon>
        <taxon>Labeonini</taxon>
        <taxon>Cirrhinus</taxon>
    </lineage>
</organism>
<evidence type="ECO:0000313" key="1">
    <source>
        <dbReference type="EMBL" id="KAL0160488.1"/>
    </source>
</evidence>